<gene>
    <name evidence="3" type="primary">iolG_7</name>
    <name evidence="3" type="ORF">CA54_35750</name>
</gene>
<dbReference type="Gene3D" id="3.40.50.720">
    <property type="entry name" value="NAD(P)-binding Rossmann-like Domain"/>
    <property type="match status" value="1"/>
</dbReference>
<dbReference type="EC" id="1.1.1.18" evidence="3"/>
<organism evidence="3 4">
    <name type="scientific">Symmachiella macrocystis</name>
    <dbReference type="NCBI Taxonomy" id="2527985"/>
    <lineage>
        <taxon>Bacteria</taxon>
        <taxon>Pseudomonadati</taxon>
        <taxon>Planctomycetota</taxon>
        <taxon>Planctomycetia</taxon>
        <taxon>Planctomycetales</taxon>
        <taxon>Planctomycetaceae</taxon>
        <taxon>Symmachiella</taxon>
    </lineage>
</organism>
<evidence type="ECO:0000313" key="4">
    <source>
        <dbReference type="Proteomes" id="UP000320735"/>
    </source>
</evidence>
<dbReference type="InterPro" id="IPR050463">
    <property type="entry name" value="Gfo/Idh/MocA_oxidrdct_glycsds"/>
</dbReference>
<dbReference type="EMBL" id="SJPP01000001">
    <property type="protein sequence ID" value="TWU14706.1"/>
    <property type="molecule type" value="Genomic_DNA"/>
</dbReference>
<proteinExistence type="predicted"/>
<feature type="domain" description="3-keto-alpha-glucoside-1,2-lyase/3-keto-2-hydroxy-glucal hydratase" evidence="2">
    <location>
        <begin position="380"/>
        <end position="568"/>
    </location>
</feature>
<dbReference type="InterPro" id="IPR010496">
    <property type="entry name" value="AL/BT2_dom"/>
</dbReference>
<name>A0A5C6BU43_9PLAN</name>
<dbReference type="Pfam" id="PF06439">
    <property type="entry name" value="3keto-disac_hyd"/>
    <property type="match status" value="1"/>
</dbReference>
<protein>
    <submittedName>
        <fullName evidence="3">Inositol 2-dehydrogenase/D-chiro-inositol 3-dehydrogenase</fullName>
        <ecNumber evidence="3">1.1.1.18</ecNumber>
    </submittedName>
</protein>
<sequence>MEGNLFGAFATLSSQKKLLTRTPHIPPRSKNPMTRRLLILLTAAIALLPATLTFAADKELRVGIIGLDTSHVLAFAGMLNSKDPGPEFANCRVEAAYPKGSPDIESSTSRVPGYTEKIKAMDVEIVDSIDALLEKVDVVLLETNDGRPHYEQVLPVLKAGKPVFIDKPIAGSLTDAVAIFNAAQFYDVPVFSSSSLRYSSGAQAIRNGAIGEVVGCDAYSPCSLEATHPDFYWYGIHGVETLFTCMGTGCKSVVRVGAPDMDVAVGTWDGGRIGTFRGIRGKGGYGGTAFGSKEIRPIGKYDGYKPLLVEIVKFFRTGKAPVSAAETLQIYAFMEAADESKRQGGVPVTLASVMKTARAAAAEKSLATPNQLTEAEKADGWRLLFNGKDHTGWHCNNGKEIATPVEEGSLVPFKSGGYLIIHEDQFGDFVLKCDVKMSSDDCNSGIFFRVADPKNPVMTGFEAQVYSGGTGIHDFGAIYDLVPATRDVVAEPGDWNSLQITCKGPHIQIVTNGEVVSEMNCDDFTEKGLRPDGTEHKFGSVIKDAARKGYLGFQDHGQKVWVRNVKIKELD</sequence>
<dbReference type="Proteomes" id="UP000320735">
    <property type="component" value="Unassembled WGS sequence"/>
</dbReference>
<dbReference type="InterPro" id="IPR036291">
    <property type="entry name" value="NAD(P)-bd_dom_sf"/>
</dbReference>
<dbReference type="Gene3D" id="2.60.120.560">
    <property type="entry name" value="Exo-inulinase, domain 1"/>
    <property type="match status" value="1"/>
</dbReference>
<dbReference type="InterPro" id="IPR000683">
    <property type="entry name" value="Gfo/Idh/MocA-like_OxRdtase_N"/>
</dbReference>
<dbReference type="AlphaFoldDB" id="A0A5C6BU43"/>
<keyword evidence="4" id="KW-1185">Reference proteome</keyword>
<dbReference type="SUPFAM" id="SSF51735">
    <property type="entry name" value="NAD(P)-binding Rossmann-fold domains"/>
    <property type="match status" value="1"/>
</dbReference>
<keyword evidence="3" id="KW-0560">Oxidoreductase</keyword>
<evidence type="ECO:0000259" key="2">
    <source>
        <dbReference type="Pfam" id="PF06439"/>
    </source>
</evidence>
<evidence type="ECO:0000259" key="1">
    <source>
        <dbReference type="Pfam" id="PF01408"/>
    </source>
</evidence>
<evidence type="ECO:0000313" key="3">
    <source>
        <dbReference type="EMBL" id="TWU14706.1"/>
    </source>
</evidence>
<reference evidence="3 4" key="1">
    <citation type="submission" date="2019-02" db="EMBL/GenBank/DDBJ databases">
        <title>Deep-cultivation of Planctomycetes and their phenomic and genomic characterization uncovers novel biology.</title>
        <authorList>
            <person name="Wiegand S."/>
            <person name="Jogler M."/>
            <person name="Boedeker C."/>
            <person name="Pinto D."/>
            <person name="Vollmers J."/>
            <person name="Rivas-Marin E."/>
            <person name="Kohn T."/>
            <person name="Peeters S.H."/>
            <person name="Heuer A."/>
            <person name="Rast P."/>
            <person name="Oberbeckmann S."/>
            <person name="Bunk B."/>
            <person name="Jeske O."/>
            <person name="Meyerdierks A."/>
            <person name="Storesund J.E."/>
            <person name="Kallscheuer N."/>
            <person name="Luecker S."/>
            <person name="Lage O.M."/>
            <person name="Pohl T."/>
            <person name="Merkel B.J."/>
            <person name="Hornburger P."/>
            <person name="Mueller R.-W."/>
            <person name="Bruemmer F."/>
            <person name="Labrenz M."/>
            <person name="Spormann A.M."/>
            <person name="Op Den Camp H."/>
            <person name="Overmann J."/>
            <person name="Amann R."/>
            <person name="Jetten M.S.M."/>
            <person name="Mascher T."/>
            <person name="Medema M.H."/>
            <person name="Devos D.P."/>
            <person name="Kaster A.-K."/>
            <person name="Ovreas L."/>
            <person name="Rohde M."/>
            <person name="Galperin M.Y."/>
            <person name="Jogler C."/>
        </authorList>
    </citation>
    <scope>NUCLEOTIDE SEQUENCE [LARGE SCALE GENOMIC DNA]</scope>
    <source>
        <strain evidence="3 4">CA54</strain>
    </source>
</reference>
<comment type="caution">
    <text evidence="3">The sequence shown here is derived from an EMBL/GenBank/DDBJ whole genome shotgun (WGS) entry which is preliminary data.</text>
</comment>
<feature type="domain" description="Gfo/Idh/MocA-like oxidoreductase N-terminal" evidence="1">
    <location>
        <begin position="118"/>
        <end position="188"/>
    </location>
</feature>
<dbReference type="GO" id="GO:0050112">
    <property type="term" value="F:inositol 2-dehydrogenase (NAD+) activity"/>
    <property type="evidence" value="ECO:0007669"/>
    <property type="project" value="UniProtKB-EC"/>
</dbReference>
<dbReference type="Pfam" id="PF01408">
    <property type="entry name" value="GFO_IDH_MocA"/>
    <property type="match status" value="1"/>
</dbReference>
<dbReference type="GO" id="GO:0000166">
    <property type="term" value="F:nucleotide binding"/>
    <property type="evidence" value="ECO:0007669"/>
    <property type="project" value="InterPro"/>
</dbReference>
<dbReference type="PANTHER" id="PTHR43818:SF9">
    <property type="entry name" value="HYPOTHETICAL OXIDOREDUCTASE"/>
    <property type="match status" value="1"/>
</dbReference>
<accession>A0A5C6BU43</accession>
<dbReference type="PANTHER" id="PTHR43818">
    <property type="entry name" value="BCDNA.GH03377"/>
    <property type="match status" value="1"/>
</dbReference>
<dbReference type="GO" id="GO:0016787">
    <property type="term" value="F:hydrolase activity"/>
    <property type="evidence" value="ECO:0007669"/>
    <property type="project" value="InterPro"/>
</dbReference>